<evidence type="ECO:0008006" key="4">
    <source>
        <dbReference type="Google" id="ProtNLM"/>
    </source>
</evidence>
<proteinExistence type="predicted"/>
<gene>
    <name evidence="2" type="ORF">DWU98_13695</name>
</gene>
<dbReference type="EMBL" id="QRBE01000008">
    <property type="protein sequence ID" value="RDS80468.1"/>
    <property type="molecule type" value="Genomic_DNA"/>
</dbReference>
<evidence type="ECO:0000256" key="1">
    <source>
        <dbReference type="SAM" id="SignalP"/>
    </source>
</evidence>
<feature type="signal peptide" evidence="1">
    <location>
        <begin position="1"/>
        <end position="23"/>
    </location>
</feature>
<protein>
    <recommendedName>
        <fullName evidence="4">DUF2884 family protein</fullName>
    </recommendedName>
</protein>
<evidence type="ECO:0000313" key="3">
    <source>
        <dbReference type="Proteomes" id="UP000254258"/>
    </source>
</evidence>
<keyword evidence="3" id="KW-1185">Reference proteome</keyword>
<keyword evidence="1" id="KW-0732">Signal</keyword>
<reference evidence="2 3" key="1">
    <citation type="submission" date="2018-07" db="EMBL/GenBank/DDBJ databases">
        <title>Dyella monticola sp. nov. and Dyella psychrodurans sp. nov. isolated from monsoon evergreen broad-leaved forest soil of Dinghu Mountain, China.</title>
        <authorList>
            <person name="Gao Z."/>
            <person name="Qiu L."/>
        </authorList>
    </citation>
    <scope>NUCLEOTIDE SEQUENCE [LARGE SCALE GENOMIC DNA]</scope>
    <source>
        <strain evidence="2 3">4G-K06</strain>
    </source>
</reference>
<dbReference type="Proteomes" id="UP000254258">
    <property type="component" value="Unassembled WGS sequence"/>
</dbReference>
<dbReference type="PROSITE" id="PS51257">
    <property type="entry name" value="PROKAR_LIPOPROTEIN"/>
    <property type="match status" value="1"/>
</dbReference>
<evidence type="ECO:0000313" key="2">
    <source>
        <dbReference type="EMBL" id="RDS80468.1"/>
    </source>
</evidence>
<feature type="chain" id="PRO_5017035656" description="DUF2884 family protein" evidence="1">
    <location>
        <begin position="24"/>
        <end position="183"/>
    </location>
</feature>
<sequence length="183" mass="19291">MKGRAMNYRQTITLIALCAAVSACNTNDTSMMDGAITLKDNVVTLHVDGKPDALIDAGGALQIDGKPVAVTSSERGLLMLYVQSVLDVHQTGLDMGKIGAGIGAKELKDSLNGKSKAEKDQDAEAGTAQIKTLAGKMCQDKASMKSVQDQLAAQLPAFKPYGQIISVSDVNECKEDTNEKSTD</sequence>
<accession>A0A370WWE7</accession>
<dbReference type="AlphaFoldDB" id="A0A370WWE7"/>
<organism evidence="2 3">
    <name type="scientific">Dyella monticola</name>
    <dbReference type="NCBI Taxonomy" id="1927958"/>
    <lineage>
        <taxon>Bacteria</taxon>
        <taxon>Pseudomonadati</taxon>
        <taxon>Pseudomonadota</taxon>
        <taxon>Gammaproteobacteria</taxon>
        <taxon>Lysobacterales</taxon>
        <taxon>Rhodanobacteraceae</taxon>
        <taxon>Dyella</taxon>
    </lineage>
</organism>
<name>A0A370WWE7_9GAMM</name>
<comment type="caution">
    <text evidence="2">The sequence shown here is derived from an EMBL/GenBank/DDBJ whole genome shotgun (WGS) entry which is preliminary data.</text>
</comment>